<protein>
    <submittedName>
        <fullName evidence="1">Uncharacterized protein</fullName>
    </submittedName>
</protein>
<comment type="caution">
    <text evidence="1">The sequence shown here is derived from an EMBL/GenBank/DDBJ whole genome shotgun (WGS) entry which is preliminary data.</text>
</comment>
<dbReference type="InterPro" id="IPR021109">
    <property type="entry name" value="Peptidase_aspartic_dom_sf"/>
</dbReference>
<dbReference type="Gene3D" id="2.40.70.10">
    <property type="entry name" value="Acid Proteases"/>
    <property type="match status" value="1"/>
</dbReference>
<reference evidence="1" key="1">
    <citation type="submission" date="2020-06" db="EMBL/GenBank/DDBJ databases">
        <authorList>
            <person name="Li T."/>
            <person name="Hu X."/>
            <person name="Zhang T."/>
            <person name="Song X."/>
            <person name="Zhang H."/>
            <person name="Dai N."/>
            <person name="Sheng W."/>
            <person name="Hou X."/>
            <person name="Wei L."/>
        </authorList>
    </citation>
    <scope>NUCLEOTIDE SEQUENCE</scope>
    <source>
        <strain evidence="1">G01</strain>
        <tissue evidence="1">Leaf</tissue>
    </source>
</reference>
<organism evidence="1">
    <name type="scientific">Sesamum angustifolium</name>
    <dbReference type="NCBI Taxonomy" id="2727405"/>
    <lineage>
        <taxon>Eukaryota</taxon>
        <taxon>Viridiplantae</taxon>
        <taxon>Streptophyta</taxon>
        <taxon>Embryophyta</taxon>
        <taxon>Tracheophyta</taxon>
        <taxon>Spermatophyta</taxon>
        <taxon>Magnoliopsida</taxon>
        <taxon>eudicotyledons</taxon>
        <taxon>Gunneridae</taxon>
        <taxon>Pentapetalae</taxon>
        <taxon>asterids</taxon>
        <taxon>lamiids</taxon>
        <taxon>Lamiales</taxon>
        <taxon>Pedaliaceae</taxon>
        <taxon>Sesamum</taxon>
    </lineage>
</organism>
<name>A0AAW2IQB3_9LAMI</name>
<evidence type="ECO:0000313" key="1">
    <source>
        <dbReference type="EMBL" id="KAL0283987.1"/>
    </source>
</evidence>
<sequence length="148" mass="16632">MVRRFLIFVDSGRTHNFLDEKVVKTLGIKTELTTLMIVSVADGYRMISRVICPDFSWEIQGFQFSYPVRTLKLRGCDFVLGCDWVGAHNPVELDFHQLTVTITQKDGKVILRALPQKGDSKLVIANSLSELLGEEPTTCLGNCSQLIQ</sequence>
<dbReference type="AlphaFoldDB" id="A0AAW2IQB3"/>
<dbReference type="Pfam" id="PF08284">
    <property type="entry name" value="RVP_2"/>
    <property type="match status" value="1"/>
</dbReference>
<dbReference type="EMBL" id="JACGWK010001682">
    <property type="protein sequence ID" value="KAL0283987.1"/>
    <property type="molecule type" value="Genomic_DNA"/>
</dbReference>
<accession>A0AAW2IQB3</accession>
<dbReference type="CDD" id="cd00303">
    <property type="entry name" value="retropepsin_like"/>
    <property type="match status" value="1"/>
</dbReference>
<proteinExistence type="predicted"/>
<gene>
    <name evidence="1" type="ORF">Sangu_2853300</name>
</gene>
<reference evidence="1" key="2">
    <citation type="journal article" date="2024" name="Plant">
        <title>Genomic evolution and insights into agronomic trait innovations of Sesamum species.</title>
        <authorList>
            <person name="Miao H."/>
            <person name="Wang L."/>
            <person name="Qu L."/>
            <person name="Liu H."/>
            <person name="Sun Y."/>
            <person name="Le M."/>
            <person name="Wang Q."/>
            <person name="Wei S."/>
            <person name="Zheng Y."/>
            <person name="Lin W."/>
            <person name="Duan Y."/>
            <person name="Cao H."/>
            <person name="Xiong S."/>
            <person name="Wang X."/>
            <person name="Wei L."/>
            <person name="Li C."/>
            <person name="Ma Q."/>
            <person name="Ju M."/>
            <person name="Zhao R."/>
            <person name="Li G."/>
            <person name="Mu C."/>
            <person name="Tian Q."/>
            <person name="Mei H."/>
            <person name="Zhang T."/>
            <person name="Gao T."/>
            <person name="Zhang H."/>
        </authorList>
    </citation>
    <scope>NUCLEOTIDE SEQUENCE</scope>
    <source>
        <strain evidence="1">G01</strain>
    </source>
</reference>